<dbReference type="Pfam" id="PF05219">
    <property type="entry name" value="DREV"/>
    <property type="match status" value="1"/>
</dbReference>
<dbReference type="PANTHER" id="PTHR12890:SF0">
    <property type="entry name" value="PROTEIN-L-HISTIDINE N-PROS-METHYLTRANSFERASE"/>
    <property type="match status" value="1"/>
</dbReference>
<dbReference type="SUPFAM" id="SSF53335">
    <property type="entry name" value="S-adenosyl-L-methionine-dependent methyltransferases"/>
    <property type="match status" value="1"/>
</dbReference>
<proteinExistence type="predicted"/>
<accession>A0AAW1V0F0</accession>
<dbReference type="InterPro" id="IPR029063">
    <property type="entry name" value="SAM-dependent_MTases_sf"/>
</dbReference>
<dbReference type="AlphaFoldDB" id="A0AAW1V0F0"/>
<dbReference type="Gene3D" id="3.40.50.150">
    <property type="entry name" value="Vaccinia Virus protein VP39"/>
    <property type="match status" value="1"/>
</dbReference>
<evidence type="ECO:0000313" key="2">
    <source>
        <dbReference type="Proteomes" id="UP001431783"/>
    </source>
</evidence>
<dbReference type="GO" id="GO:0106370">
    <property type="term" value="F:protein-L-histidine N-pros-methyltransferase activity"/>
    <property type="evidence" value="ECO:0007669"/>
    <property type="project" value="InterPro"/>
</dbReference>
<dbReference type="PANTHER" id="PTHR12890">
    <property type="entry name" value="DREV PROTEIN"/>
    <property type="match status" value="1"/>
</dbReference>
<protein>
    <submittedName>
        <fullName evidence="1">Uncharacterized protein</fullName>
    </submittedName>
</protein>
<comment type="caution">
    <text evidence="1">The sequence shown here is derived from an EMBL/GenBank/DDBJ whole genome shotgun (WGS) entry which is preliminary data.</text>
</comment>
<name>A0AAW1V0F0_9CUCU</name>
<reference evidence="1 2" key="1">
    <citation type="submission" date="2023-03" db="EMBL/GenBank/DDBJ databases">
        <title>Genome insight into feeding habits of ladybird beetles.</title>
        <authorList>
            <person name="Li H.-S."/>
            <person name="Huang Y.-H."/>
            <person name="Pang H."/>
        </authorList>
    </citation>
    <scope>NUCLEOTIDE SEQUENCE [LARGE SCALE GENOMIC DNA]</scope>
    <source>
        <strain evidence="1">SYSU_2023b</strain>
        <tissue evidence="1">Whole body</tissue>
    </source>
</reference>
<evidence type="ECO:0000313" key="1">
    <source>
        <dbReference type="EMBL" id="KAK9889136.1"/>
    </source>
</evidence>
<dbReference type="InterPro" id="IPR007884">
    <property type="entry name" value="METL9"/>
</dbReference>
<dbReference type="EMBL" id="JARQZJ010000122">
    <property type="protein sequence ID" value="KAK9889136.1"/>
    <property type="molecule type" value="Genomic_DNA"/>
</dbReference>
<sequence length="118" mass="13692">MRTLLSKKGYNILEVEDWDNGRKYDLIMCLNLIDRCNTPMQLLKRIRQALQPGGLVFLALVLPFSAYVEIGSKTVFIHLKICIKLHMYIKVMPILKNCAYMRPTEEKLCKLLQTLAFS</sequence>
<gene>
    <name evidence="1" type="ORF">WA026_004405</name>
</gene>
<dbReference type="Proteomes" id="UP001431783">
    <property type="component" value="Unassembled WGS sequence"/>
</dbReference>
<keyword evidence="2" id="KW-1185">Reference proteome</keyword>
<organism evidence="1 2">
    <name type="scientific">Henosepilachna vigintioctopunctata</name>
    <dbReference type="NCBI Taxonomy" id="420089"/>
    <lineage>
        <taxon>Eukaryota</taxon>
        <taxon>Metazoa</taxon>
        <taxon>Ecdysozoa</taxon>
        <taxon>Arthropoda</taxon>
        <taxon>Hexapoda</taxon>
        <taxon>Insecta</taxon>
        <taxon>Pterygota</taxon>
        <taxon>Neoptera</taxon>
        <taxon>Endopterygota</taxon>
        <taxon>Coleoptera</taxon>
        <taxon>Polyphaga</taxon>
        <taxon>Cucujiformia</taxon>
        <taxon>Coccinelloidea</taxon>
        <taxon>Coccinellidae</taxon>
        <taxon>Epilachninae</taxon>
        <taxon>Epilachnini</taxon>
        <taxon>Henosepilachna</taxon>
    </lineage>
</organism>